<dbReference type="InterPro" id="IPR000780">
    <property type="entry name" value="CheR_MeTrfase"/>
</dbReference>
<dbReference type="EC" id="2.1.1.80" evidence="5"/>
<dbReference type="RefSeq" id="WP_099558478.1">
    <property type="nucleotide sequence ID" value="NZ_LT960614.1"/>
</dbReference>
<evidence type="ECO:0000259" key="7">
    <source>
        <dbReference type="PROSITE" id="PS50123"/>
    </source>
</evidence>
<feature type="binding site" evidence="6">
    <location>
        <position position="91"/>
    </location>
    <ligand>
        <name>S-adenosyl-L-methionine</name>
        <dbReference type="ChEBI" id="CHEBI:59789"/>
    </ligand>
</feature>
<feature type="domain" description="CheR-type methyltransferase" evidence="7">
    <location>
        <begin position="12"/>
        <end position="284"/>
    </location>
</feature>
<dbReference type="InterPro" id="IPR022641">
    <property type="entry name" value="CheR_N"/>
</dbReference>
<feature type="binding site" evidence="6">
    <location>
        <position position="95"/>
    </location>
    <ligand>
        <name>S-adenosyl-L-methionine</name>
        <dbReference type="ChEBI" id="CHEBI:59789"/>
    </ligand>
</feature>
<dbReference type="OrthoDB" id="9816309at2"/>
<evidence type="ECO:0000256" key="5">
    <source>
        <dbReference type="PIRNR" id="PIRNR000410"/>
    </source>
</evidence>
<feature type="binding site" evidence="6">
    <location>
        <position position="89"/>
    </location>
    <ligand>
        <name>S-adenosyl-L-methionine</name>
        <dbReference type="ChEBI" id="CHEBI:59789"/>
    </ligand>
</feature>
<evidence type="ECO:0000256" key="6">
    <source>
        <dbReference type="PIRSR" id="PIRSR000410-1"/>
    </source>
</evidence>
<feature type="binding site" evidence="6">
    <location>
        <begin position="212"/>
        <end position="213"/>
    </location>
    <ligand>
        <name>S-adenosyl-L-methionine</name>
        <dbReference type="ChEBI" id="CHEBI:59789"/>
    </ligand>
</feature>
<feature type="binding site" evidence="6">
    <location>
        <position position="132"/>
    </location>
    <ligand>
        <name>S-adenosyl-L-methionine</name>
        <dbReference type="ChEBI" id="CHEBI:59789"/>
    </ligand>
</feature>
<dbReference type="CDD" id="cd02440">
    <property type="entry name" value="AdoMet_MTases"/>
    <property type="match status" value="1"/>
</dbReference>
<dbReference type="SUPFAM" id="SSF53335">
    <property type="entry name" value="S-adenosyl-L-methionine-dependent methyltransferases"/>
    <property type="match status" value="1"/>
</dbReference>
<keyword evidence="9" id="KW-1185">Reference proteome</keyword>
<dbReference type="KEGG" id="hdi:HDIA_4718"/>
<dbReference type="InterPro" id="IPR029063">
    <property type="entry name" value="SAM-dependent_MTases_sf"/>
</dbReference>
<feature type="binding site" evidence="6">
    <location>
        <begin position="229"/>
        <end position="230"/>
    </location>
    <ligand>
        <name>S-adenosyl-L-methionine</name>
        <dbReference type="ChEBI" id="CHEBI:59789"/>
    </ligand>
</feature>
<dbReference type="InterPro" id="IPR026024">
    <property type="entry name" value="Chemotaxis_MeTrfase_CheR"/>
</dbReference>
<evidence type="ECO:0000256" key="3">
    <source>
        <dbReference type="ARBA" id="ARBA00022679"/>
    </source>
</evidence>
<evidence type="ECO:0000256" key="4">
    <source>
        <dbReference type="ARBA" id="ARBA00022691"/>
    </source>
</evidence>
<keyword evidence="3 5" id="KW-0808">Transferase</keyword>
<dbReference type="PANTHER" id="PTHR24422">
    <property type="entry name" value="CHEMOTAXIS PROTEIN METHYLTRANSFERASE"/>
    <property type="match status" value="1"/>
</dbReference>
<evidence type="ECO:0000313" key="8">
    <source>
        <dbReference type="EMBL" id="SON58259.1"/>
    </source>
</evidence>
<evidence type="ECO:0000256" key="2">
    <source>
        <dbReference type="ARBA" id="ARBA00022603"/>
    </source>
</evidence>
<protein>
    <recommendedName>
        <fullName evidence="5">Chemotaxis protein methyltransferase</fullName>
        <ecNumber evidence="5">2.1.1.80</ecNumber>
    </recommendedName>
</protein>
<dbReference type="InterPro" id="IPR036804">
    <property type="entry name" value="CheR_N_sf"/>
</dbReference>
<reference evidence="9" key="1">
    <citation type="submission" date="2017-09" db="EMBL/GenBank/DDBJ databases">
        <title>Genome sequence of Nannocystis excedens DSM 71.</title>
        <authorList>
            <person name="Blom J."/>
        </authorList>
    </citation>
    <scope>NUCLEOTIDE SEQUENCE [LARGE SCALE GENOMIC DNA]</scope>
    <source>
        <strain evidence="9">type strain: E19</strain>
    </source>
</reference>
<dbReference type="Pfam" id="PF03705">
    <property type="entry name" value="CheR_N"/>
    <property type="match status" value="1"/>
</dbReference>
<dbReference type="Gene3D" id="1.10.155.10">
    <property type="entry name" value="Chemotaxis receptor methyltransferase CheR, N-terminal domain"/>
    <property type="match status" value="1"/>
</dbReference>
<evidence type="ECO:0000313" key="9">
    <source>
        <dbReference type="Proteomes" id="UP000223606"/>
    </source>
</evidence>
<dbReference type="EMBL" id="LT960614">
    <property type="protein sequence ID" value="SON58259.1"/>
    <property type="molecule type" value="Genomic_DNA"/>
</dbReference>
<dbReference type="GO" id="GO:0008983">
    <property type="term" value="F:protein-glutamate O-methyltransferase activity"/>
    <property type="evidence" value="ECO:0007669"/>
    <property type="project" value="UniProtKB-EC"/>
</dbReference>
<proteinExistence type="predicted"/>
<dbReference type="Gene3D" id="3.40.50.150">
    <property type="entry name" value="Vaccinia Virus protein VP39"/>
    <property type="match status" value="1"/>
</dbReference>
<keyword evidence="2 5" id="KW-0489">Methyltransferase</keyword>
<dbReference type="PROSITE" id="PS50123">
    <property type="entry name" value="CHER"/>
    <property type="match status" value="1"/>
</dbReference>
<accession>A0A2C9DDM2</accession>
<dbReference type="PIRSF" id="PIRSF000410">
    <property type="entry name" value="CheR"/>
    <property type="match status" value="1"/>
</dbReference>
<dbReference type="PRINTS" id="PR00996">
    <property type="entry name" value="CHERMTFRASE"/>
</dbReference>
<dbReference type="PANTHER" id="PTHR24422:SF19">
    <property type="entry name" value="CHEMOTAXIS PROTEIN METHYLTRANSFERASE"/>
    <property type="match status" value="1"/>
</dbReference>
<dbReference type="Proteomes" id="UP000223606">
    <property type="component" value="Chromosome 1"/>
</dbReference>
<organism evidence="8 9">
    <name type="scientific">Hartmannibacter diazotrophicus</name>
    <dbReference type="NCBI Taxonomy" id="1482074"/>
    <lineage>
        <taxon>Bacteria</taxon>
        <taxon>Pseudomonadati</taxon>
        <taxon>Pseudomonadota</taxon>
        <taxon>Alphaproteobacteria</taxon>
        <taxon>Hyphomicrobiales</taxon>
        <taxon>Pleomorphomonadaceae</taxon>
        <taxon>Hartmannibacter</taxon>
    </lineage>
</organism>
<comment type="catalytic activity">
    <reaction evidence="1 5">
        <text>L-glutamyl-[protein] + S-adenosyl-L-methionine = [protein]-L-glutamate 5-O-methyl ester + S-adenosyl-L-homocysteine</text>
        <dbReference type="Rhea" id="RHEA:24452"/>
        <dbReference type="Rhea" id="RHEA-COMP:10208"/>
        <dbReference type="Rhea" id="RHEA-COMP:10311"/>
        <dbReference type="ChEBI" id="CHEBI:29973"/>
        <dbReference type="ChEBI" id="CHEBI:57856"/>
        <dbReference type="ChEBI" id="CHEBI:59789"/>
        <dbReference type="ChEBI" id="CHEBI:82795"/>
        <dbReference type="EC" id="2.1.1.80"/>
    </reaction>
</comment>
<keyword evidence="4 5" id="KW-0949">S-adenosyl-L-methionine</keyword>
<comment type="function">
    <text evidence="5">Methylation of the membrane-bound methyl-accepting chemotaxis proteins (MCP) to form gamma-glutamyl methyl ester residues in MCP.</text>
</comment>
<evidence type="ECO:0000256" key="1">
    <source>
        <dbReference type="ARBA" id="ARBA00001541"/>
    </source>
</evidence>
<feature type="binding site" evidence="6">
    <location>
        <position position="158"/>
    </location>
    <ligand>
        <name>S-adenosyl-L-methionine</name>
        <dbReference type="ChEBI" id="CHEBI:59789"/>
    </ligand>
</feature>
<dbReference type="Pfam" id="PF01739">
    <property type="entry name" value="CheR"/>
    <property type="match status" value="1"/>
</dbReference>
<dbReference type="SMART" id="SM00138">
    <property type="entry name" value="MeTrc"/>
    <property type="match status" value="1"/>
</dbReference>
<sequence length="284" mass="32407">MTVATTSYPSHEEMREFPFTIEDFRFLAALVHENTGIVLSDHKMNMVYSRLARRLRELRLLTFEDYCARLRGSEAAAELGMLINAITTNLTRFFREPHHFDHLGETALAPFADARAGTRLRVWSAGCSSGEEPYSIAMTMAETLPNLRSLDARLLATDLDTRMVAHGRAGLYAEGSVGNLEPARREKWMRRDGASMRIVPSLADLIAFKQLNLLGPWPMKGPFDAIFCRNVMIYFDNPTKERLVERFWQMLKPDGFLYIGHSETLLDQRDIFVPAGRTIYRRVG</sequence>
<dbReference type="GO" id="GO:0032259">
    <property type="term" value="P:methylation"/>
    <property type="evidence" value="ECO:0007669"/>
    <property type="project" value="UniProtKB-KW"/>
</dbReference>
<gene>
    <name evidence="8" type="primary">cheR_3</name>
    <name evidence="8" type="ORF">HDIA_4718</name>
</gene>
<dbReference type="InterPro" id="IPR022642">
    <property type="entry name" value="CheR_C"/>
</dbReference>
<dbReference type="SUPFAM" id="SSF47757">
    <property type="entry name" value="Chemotaxis receptor methyltransferase CheR, N-terminal domain"/>
    <property type="match status" value="1"/>
</dbReference>
<dbReference type="AlphaFoldDB" id="A0A2C9DDM2"/>
<dbReference type="InterPro" id="IPR050903">
    <property type="entry name" value="Bact_Chemotaxis_MeTrfase"/>
</dbReference>
<name>A0A2C9DDM2_9HYPH</name>